<dbReference type="RefSeq" id="WP_069215084.1">
    <property type="nucleotide sequence ID" value="NZ_CP016378.1"/>
</dbReference>
<comment type="caution">
    <text evidence="1">The sequence shown here is derived from an EMBL/GenBank/DDBJ whole genome shotgun (WGS) entry which is preliminary data.</text>
</comment>
<sequence>MKNIFLGIILSLFICSCSSNKTAKHGKDSHQPAKVEKGDDGEWELTVFDAGYESFLATTARPRSLYTETFLKSRNQLLVNEWNALYYSGRYRNVVESDIDYDPNEKYGLEFEYRLYQVFAYTSWKYRIRFDGLSSADRFR</sequence>
<dbReference type="eggNOG" id="ENOG5032S37">
    <property type="taxonomic scope" value="Bacteria"/>
</dbReference>
<dbReference type="PROSITE" id="PS51257">
    <property type="entry name" value="PROKAR_LIPOPROTEIN"/>
    <property type="match status" value="1"/>
</dbReference>
<protein>
    <recommendedName>
        <fullName evidence="3">Lipoprotein</fullName>
    </recommendedName>
</protein>
<proteinExistence type="predicted"/>
<reference evidence="1 2" key="1">
    <citation type="submission" date="2016-11" db="EMBL/GenBank/DDBJ databases">
        <title>Genome sequence and comparative genomic analysis of clinical strain Elizabethkingia meningoseptica 61421 PRCM.</title>
        <authorList>
            <person name="Wang M."/>
            <person name="Hu S."/>
            <person name="Cao L."/>
            <person name="Jiang T."/>
            <person name="Zhou Y."/>
            <person name="Ming D."/>
        </authorList>
    </citation>
    <scope>NUCLEOTIDE SEQUENCE [LARGE SCALE GENOMIC DNA]</scope>
    <source>
        <strain evidence="1 2">61421 PRCM</strain>
    </source>
</reference>
<dbReference type="OrthoDB" id="1119488at2"/>
<keyword evidence="2" id="KW-1185">Reference proteome</keyword>
<dbReference type="Pfam" id="PF19643">
    <property type="entry name" value="DUF6146"/>
    <property type="match status" value="1"/>
</dbReference>
<gene>
    <name evidence="1" type="ORF">BMF97_16175</name>
</gene>
<name>A0A1V3TVN0_ELIME</name>
<dbReference type="STRING" id="238.BBD35_06460"/>
<organism evidence="1 2">
    <name type="scientific">Elizabethkingia meningoseptica</name>
    <name type="common">Chryseobacterium meningosepticum</name>
    <dbReference type="NCBI Taxonomy" id="238"/>
    <lineage>
        <taxon>Bacteria</taxon>
        <taxon>Pseudomonadati</taxon>
        <taxon>Bacteroidota</taxon>
        <taxon>Flavobacteriia</taxon>
        <taxon>Flavobacteriales</taxon>
        <taxon>Weeksellaceae</taxon>
        <taxon>Elizabethkingia</taxon>
    </lineage>
</organism>
<accession>A0A1V3TVN0</accession>
<dbReference type="AlphaFoldDB" id="A0A1V3TVN0"/>
<evidence type="ECO:0000313" key="1">
    <source>
        <dbReference type="EMBL" id="OOH93020.1"/>
    </source>
</evidence>
<dbReference type="EMBL" id="MPOG01000019">
    <property type="protein sequence ID" value="OOH93020.1"/>
    <property type="molecule type" value="Genomic_DNA"/>
</dbReference>
<dbReference type="Proteomes" id="UP000188947">
    <property type="component" value="Unassembled WGS sequence"/>
</dbReference>
<evidence type="ECO:0008006" key="3">
    <source>
        <dbReference type="Google" id="ProtNLM"/>
    </source>
</evidence>
<dbReference type="InterPro" id="IPR046144">
    <property type="entry name" value="DUF6146"/>
</dbReference>
<evidence type="ECO:0000313" key="2">
    <source>
        <dbReference type="Proteomes" id="UP000188947"/>
    </source>
</evidence>